<dbReference type="GO" id="GO:0036374">
    <property type="term" value="F:glutathione hydrolase activity"/>
    <property type="evidence" value="ECO:0007669"/>
    <property type="project" value="UniProtKB-UniRule"/>
</dbReference>
<comment type="subunit">
    <text evidence="11">This enzyme consists of two polypeptide chains, which are synthesized in precursor form from a single polypeptide.</text>
</comment>
<feature type="compositionally biased region" description="Basic and acidic residues" evidence="12">
    <location>
        <begin position="62"/>
        <end position="72"/>
    </location>
</feature>
<dbReference type="EMBL" id="BAHD01000004">
    <property type="protein sequence ID" value="GAB94288.1"/>
    <property type="molecule type" value="Genomic_DNA"/>
</dbReference>
<dbReference type="NCBIfam" id="TIGR00066">
    <property type="entry name" value="g_glut_trans"/>
    <property type="match status" value="1"/>
</dbReference>
<feature type="binding site" evidence="10">
    <location>
        <position position="160"/>
    </location>
    <ligand>
        <name>L-glutamate</name>
        <dbReference type="ChEBI" id="CHEBI:29985"/>
    </ligand>
</feature>
<comment type="catalytic activity">
    <reaction evidence="2 11">
        <text>glutathione + H2O = L-cysteinylglycine + L-glutamate</text>
        <dbReference type="Rhea" id="RHEA:28807"/>
        <dbReference type="ChEBI" id="CHEBI:15377"/>
        <dbReference type="ChEBI" id="CHEBI:29985"/>
        <dbReference type="ChEBI" id="CHEBI:57925"/>
        <dbReference type="ChEBI" id="CHEBI:61694"/>
        <dbReference type="EC" id="3.4.19.13"/>
    </reaction>
</comment>
<name>K6VDP3_9MICO</name>
<evidence type="ECO:0000256" key="11">
    <source>
        <dbReference type="RuleBase" id="RU368036"/>
    </source>
</evidence>
<comment type="catalytic activity">
    <reaction evidence="8 11">
        <text>an N-terminal (5-L-glutamyl)-[peptide] + an alpha-amino acid = 5-L-glutamyl amino acid + an N-terminal L-alpha-aminoacyl-[peptide]</text>
        <dbReference type="Rhea" id="RHEA:23904"/>
        <dbReference type="Rhea" id="RHEA-COMP:9780"/>
        <dbReference type="Rhea" id="RHEA-COMP:9795"/>
        <dbReference type="ChEBI" id="CHEBI:77644"/>
        <dbReference type="ChEBI" id="CHEBI:78597"/>
        <dbReference type="ChEBI" id="CHEBI:78599"/>
        <dbReference type="ChEBI" id="CHEBI:78608"/>
        <dbReference type="EC" id="2.3.2.2"/>
    </reaction>
</comment>
<dbReference type="Gene3D" id="3.60.20.40">
    <property type="match status" value="1"/>
</dbReference>
<feature type="compositionally biased region" description="Low complexity" evidence="12">
    <location>
        <begin position="42"/>
        <end position="61"/>
    </location>
</feature>
<dbReference type="AlphaFoldDB" id="K6VDP3"/>
<dbReference type="PANTHER" id="PTHR43199">
    <property type="entry name" value="GLUTATHIONE HYDROLASE"/>
    <property type="match status" value="1"/>
</dbReference>
<keyword evidence="4 11" id="KW-0808">Transferase</keyword>
<feature type="region of interest" description="Disordered" evidence="12">
    <location>
        <begin position="42"/>
        <end position="83"/>
    </location>
</feature>
<dbReference type="eggNOG" id="COG0405">
    <property type="taxonomic scope" value="Bacteria"/>
</dbReference>
<dbReference type="STRING" id="1184609.KILIM_004_00780"/>
<evidence type="ECO:0000256" key="13">
    <source>
        <dbReference type="SAM" id="SignalP"/>
    </source>
</evidence>
<keyword evidence="7 11" id="KW-0012">Acyltransferase</keyword>
<comment type="catalytic activity">
    <reaction evidence="1 11">
        <text>an S-substituted glutathione + H2O = an S-substituted L-cysteinylglycine + L-glutamate</text>
        <dbReference type="Rhea" id="RHEA:59468"/>
        <dbReference type="ChEBI" id="CHEBI:15377"/>
        <dbReference type="ChEBI" id="CHEBI:29985"/>
        <dbReference type="ChEBI" id="CHEBI:90779"/>
        <dbReference type="ChEBI" id="CHEBI:143103"/>
        <dbReference type="EC" id="3.4.19.13"/>
    </reaction>
</comment>
<organism evidence="14 15">
    <name type="scientific">Kineosphaera limosa NBRC 100340</name>
    <dbReference type="NCBI Taxonomy" id="1184609"/>
    <lineage>
        <taxon>Bacteria</taxon>
        <taxon>Bacillati</taxon>
        <taxon>Actinomycetota</taxon>
        <taxon>Actinomycetes</taxon>
        <taxon>Micrococcales</taxon>
        <taxon>Dermatophilaceae</taxon>
        <taxon>Kineosphaera</taxon>
    </lineage>
</organism>
<feature type="binding site" evidence="10">
    <location>
        <position position="551"/>
    </location>
    <ligand>
        <name>L-glutamate</name>
        <dbReference type="ChEBI" id="CHEBI:29985"/>
    </ligand>
</feature>
<dbReference type="InterPro" id="IPR051792">
    <property type="entry name" value="GGT_bact"/>
</dbReference>
<dbReference type="Pfam" id="PF01019">
    <property type="entry name" value="G_glu_transpept"/>
    <property type="match status" value="1"/>
</dbReference>
<evidence type="ECO:0000256" key="8">
    <source>
        <dbReference type="ARBA" id="ARBA00047417"/>
    </source>
</evidence>
<feature type="binding site" evidence="10">
    <location>
        <begin position="529"/>
        <end position="530"/>
    </location>
    <ligand>
        <name>L-glutamate</name>
        <dbReference type="ChEBI" id="CHEBI:29985"/>
    </ligand>
</feature>
<keyword evidence="6 11" id="KW-0865">Zymogen</keyword>
<dbReference type="GO" id="GO:0006751">
    <property type="term" value="P:glutathione catabolic process"/>
    <property type="evidence" value="ECO:0007669"/>
    <property type="project" value="UniProtKB-UniRule"/>
</dbReference>
<dbReference type="UniPathway" id="UPA00204"/>
<dbReference type="SUPFAM" id="SSF56235">
    <property type="entry name" value="N-terminal nucleophile aminohydrolases (Ntn hydrolases)"/>
    <property type="match status" value="1"/>
</dbReference>
<protein>
    <recommendedName>
        <fullName evidence="11">Glutathione hydrolase proenzyme</fullName>
        <ecNumber evidence="11">2.3.2.2</ecNumber>
        <ecNumber evidence="11">3.4.19.13</ecNumber>
    </recommendedName>
    <component>
        <recommendedName>
            <fullName evidence="11">Glutathione hydrolase large chain</fullName>
        </recommendedName>
    </component>
    <component>
        <recommendedName>
            <fullName evidence="11">Glutathione hydrolase small chain</fullName>
        </recommendedName>
    </component>
</protein>
<comment type="caution">
    <text evidence="14">The sequence shown here is derived from an EMBL/GenBank/DDBJ whole genome shotgun (WGS) entry which is preliminary data.</text>
</comment>
<evidence type="ECO:0000313" key="15">
    <source>
        <dbReference type="Proteomes" id="UP000008366"/>
    </source>
</evidence>
<dbReference type="InterPro" id="IPR043137">
    <property type="entry name" value="GGT_ssub_C"/>
</dbReference>
<evidence type="ECO:0000256" key="12">
    <source>
        <dbReference type="SAM" id="MobiDB-lite"/>
    </source>
</evidence>
<evidence type="ECO:0000256" key="6">
    <source>
        <dbReference type="ARBA" id="ARBA00023145"/>
    </source>
</evidence>
<dbReference type="EC" id="2.3.2.2" evidence="11"/>
<evidence type="ECO:0000313" key="14">
    <source>
        <dbReference type="EMBL" id="GAB94288.1"/>
    </source>
</evidence>
<evidence type="ECO:0000256" key="1">
    <source>
        <dbReference type="ARBA" id="ARBA00001049"/>
    </source>
</evidence>
<comment type="pathway">
    <text evidence="11">Sulfur metabolism; glutathione metabolism.</text>
</comment>
<comment type="similarity">
    <text evidence="3 11">Belongs to the gamma-glutamyltransferase family.</text>
</comment>
<dbReference type="EC" id="3.4.19.13" evidence="11"/>
<feature type="active site" description="Nucleophile" evidence="9">
    <location>
        <position position="463"/>
    </location>
</feature>
<dbReference type="InterPro" id="IPR029055">
    <property type="entry name" value="Ntn_hydrolases_N"/>
</dbReference>
<evidence type="ECO:0000256" key="10">
    <source>
        <dbReference type="PIRSR" id="PIRSR600101-2"/>
    </source>
</evidence>
<dbReference type="InterPro" id="IPR000101">
    <property type="entry name" value="GGT_peptidase"/>
</dbReference>
<evidence type="ECO:0000256" key="4">
    <source>
        <dbReference type="ARBA" id="ARBA00022679"/>
    </source>
</evidence>
<feature type="region of interest" description="Disordered" evidence="12">
    <location>
        <begin position="436"/>
        <end position="458"/>
    </location>
</feature>
<evidence type="ECO:0000256" key="5">
    <source>
        <dbReference type="ARBA" id="ARBA00022801"/>
    </source>
</evidence>
<sequence length="651" mass="66544">MTPETQVPSRRRAARLGAFSLALALPLGLGGLAAHAAPAAPAAPGLAPATADASATGAQAGPDKDSVQDAHGRHGPKPVGHKLPKVATMTGSGGAVASVDPVASQVGIDVLKAGGNAADAAVATAAALGVTEPYANGIGGGGFFVYYDAKSQQVSTLDGRETAPAGMHEKSFLEPDGKPMEFWKAVNSGLSVGVPGTPATWQAALDRWGSRSFSQLLAPAQKIAERGFVVDDSFAQATADNAERFAKFPATAQIFLPGGEPVVPGQVLRQPDLAKAYAALREHGPAAFTSGPLADAMVQTVQHPKTAEGVSVPAGTMTHADLRAYQVLAKDPIHSTYRGYDVYAMGLPSSGGIAVGSTLNLLEQYEKRTGTTVNDADQAAYLHAFAEATATAFADRNRWVGDVPGVPVAELISKGFAAERACGFDPAKAQQRPIAFGEPDGEYGPCAAPGEGGGGAPNDGAATTHLTTSDKWGNVASYTLTIEQFGGSGMVVPGWGFLLNNEMTDFEFEPMTQGVPALNLPAPGKRPRSSMAPTIVLKDGKPVVAVGAAGGATIITTTAQILTGYLDRDLSLVKAVAADRISSRNTATTAEPSLIVSDDGKKLIDSGHELTPAAAIGRATAIAFKDGKAIPAAETSRGGGGSAMVVKRDRR</sequence>
<feature type="binding site" evidence="10">
    <location>
        <position position="505"/>
    </location>
    <ligand>
        <name>L-glutamate</name>
        <dbReference type="ChEBI" id="CHEBI:29985"/>
    </ligand>
</feature>
<reference evidence="14 15" key="1">
    <citation type="submission" date="2012-08" db="EMBL/GenBank/DDBJ databases">
        <title>Whole genome shotgun sequence of Kineosphaera limosa NBRC 100340.</title>
        <authorList>
            <person name="Yoshida I."/>
            <person name="Isaki S."/>
            <person name="Hosoyama A."/>
            <person name="Tsuchikane K."/>
            <person name="Katsumata H."/>
            <person name="Ando Y."/>
            <person name="Ohji S."/>
            <person name="Hamada M."/>
            <person name="Tamura T."/>
            <person name="Yamazoe A."/>
            <person name="Yamazaki S."/>
            <person name="Fujita N."/>
        </authorList>
    </citation>
    <scope>NUCLEOTIDE SEQUENCE [LARGE SCALE GENOMIC DNA]</scope>
    <source>
        <strain evidence="14 15">NBRC 100340</strain>
    </source>
</reference>
<keyword evidence="13" id="KW-0732">Signal</keyword>
<comment type="PTM">
    <text evidence="11">Cleaved by autocatalysis into a large and a small subunit.</text>
</comment>
<gene>
    <name evidence="14" type="primary">ggt</name>
    <name evidence="14" type="ORF">KILIM_004_00780</name>
</gene>
<dbReference type="Gene3D" id="1.10.246.130">
    <property type="match status" value="1"/>
</dbReference>
<feature type="compositionally biased region" description="Basic residues" evidence="12">
    <location>
        <begin position="73"/>
        <end position="83"/>
    </location>
</feature>
<dbReference type="GO" id="GO:0103068">
    <property type="term" value="F:leukotriene C4 gamma-glutamyl transferase activity"/>
    <property type="evidence" value="ECO:0007669"/>
    <property type="project" value="UniProtKB-EC"/>
</dbReference>
<keyword evidence="5 11" id="KW-0378">Hydrolase</keyword>
<dbReference type="PRINTS" id="PR01210">
    <property type="entry name" value="GGTRANSPTASE"/>
</dbReference>
<dbReference type="Proteomes" id="UP000008366">
    <property type="component" value="Unassembled WGS sequence"/>
</dbReference>
<dbReference type="GO" id="GO:0006750">
    <property type="term" value="P:glutathione biosynthetic process"/>
    <property type="evidence" value="ECO:0007669"/>
    <property type="project" value="UniProtKB-KW"/>
</dbReference>
<dbReference type="PANTHER" id="PTHR43199:SF1">
    <property type="entry name" value="GLUTATHIONE HYDROLASE PROENZYME"/>
    <property type="match status" value="1"/>
</dbReference>
<dbReference type="OrthoDB" id="9781342at2"/>
<dbReference type="InterPro" id="IPR043138">
    <property type="entry name" value="GGT_lsub"/>
</dbReference>
<evidence type="ECO:0000256" key="3">
    <source>
        <dbReference type="ARBA" id="ARBA00009381"/>
    </source>
</evidence>
<keyword evidence="15" id="KW-1185">Reference proteome</keyword>
<accession>K6VDP3</accession>
<dbReference type="RefSeq" id="WP_006590821.1">
    <property type="nucleotide sequence ID" value="NZ_BAHD01000004.1"/>
</dbReference>
<evidence type="ECO:0000256" key="7">
    <source>
        <dbReference type="ARBA" id="ARBA00023315"/>
    </source>
</evidence>
<feature type="signal peptide" evidence="13">
    <location>
        <begin position="1"/>
        <end position="36"/>
    </location>
</feature>
<feature type="chain" id="PRO_5003895368" description="Glutathione hydrolase proenzyme" evidence="13">
    <location>
        <begin position="37"/>
        <end position="651"/>
    </location>
</feature>
<keyword evidence="11" id="KW-0317">Glutathione biosynthesis</keyword>
<evidence type="ECO:0000256" key="2">
    <source>
        <dbReference type="ARBA" id="ARBA00001089"/>
    </source>
</evidence>
<proteinExistence type="inferred from homology"/>
<evidence type="ECO:0000256" key="9">
    <source>
        <dbReference type="PIRSR" id="PIRSR600101-1"/>
    </source>
</evidence>